<sequence>MAEGNAGAQKCDGGQNVKALNDDLGGETLITMMKMRRINENEKESKVEEKGFVKKDNGGRNLQDKENEDKGKVEEEVWIENESSKGVKNKGEEDRKKYTCMAKEYLMDLDDWPPYPWSLEYLERQMLWTWDSNPYWDIELMQGSWAYEDDEEIIWEDDVWHLKDIKEVPMKPFKKIRDSK</sequence>
<evidence type="ECO:0000313" key="3">
    <source>
        <dbReference type="Proteomes" id="UP001168098"/>
    </source>
</evidence>
<protein>
    <submittedName>
        <fullName evidence="2">Uncharacterized protein</fullName>
    </submittedName>
</protein>
<reference evidence="2 3" key="1">
    <citation type="journal article" date="2023" name="BMC Biotechnol.">
        <title>Vitis rotundifolia cv Carlos genome sequencing.</title>
        <authorList>
            <person name="Huff M."/>
            <person name="Hulse-Kemp A."/>
            <person name="Scheffler B."/>
            <person name="Youngblood R."/>
            <person name="Simpson S."/>
            <person name="Babiker E."/>
            <person name="Staton M."/>
        </authorList>
    </citation>
    <scope>NUCLEOTIDE SEQUENCE [LARGE SCALE GENOMIC DNA]</scope>
    <source>
        <tissue evidence="2">Leaf</tissue>
    </source>
</reference>
<organism evidence="2 3">
    <name type="scientific">Vitis rotundifolia</name>
    <name type="common">Muscadine grape</name>
    <dbReference type="NCBI Taxonomy" id="103349"/>
    <lineage>
        <taxon>Eukaryota</taxon>
        <taxon>Viridiplantae</taxon>
        <taxon>Streptophyta</taxon>
        <taxon>Embryophyta</taxon>
        <taxon>Tracheophyta</taxon>
        <taxon>Spermatophyta</taxon>
        <taxon>Magnoliopsida</taxon>
        <taxon>eudicotyledons</taxon>
        <taxon>Gunneridae</taxon>
        <taxon>Pentapetalae</taxon>
        <taxon>rosids</taxon>
        <taxon>Vitales</taxon>
        <taxon>Vitaceae</taxon>
        <taxon>Viteae</taxon>
        <taxon>Vitis</taxon>
    </lineage>
</organism>
<evidence type="ECO:0000313" key="2">
    <source>
        <dbReference type="EMBL" id="KAJ9682895.1"/>
    </source>
</evidence>
<keyword evidence="3" id="KW-1185">Reference proteome</keyword>
<dbReference type="EMBL" id="JARBHA010000014">
    <property type="protein sequence ID" value="KAJ9682895.1"/>
    <property type="molecule type" value="Genomic_DNA"/>
</dbReference>
<dbReference type="Proteomes" id="UP001168098">
    <property type="component" value="Unassembled WGS sequence"/>
</dbReference>
<accession>A0AA38Z604</accession>
<proteinExistence type="predicted"/>
<evidence type="ECO:0000256" key="1">
    <source>
        <dbReference type="SAM" id="MobiDB-lite"/>
    </source>
</evidence>
<feature type="compositionally biased region" description="Basic and acidic residues" evidence="1">
    <location>
        <begin position="39"/>
        <end position="75"/>
    </location>
</feature>
<comment type="caution">
    <text evidence="2">The sequence shown here is derived from an EMBL/GenBank/DDBJ whole genome shotgun (WGS) entry which is preliminary data.</text>
</comment>
<dbReference type="AlphaFoldDB" id="A0AA38Z604"/>
<gene>
    <name evidence="2" type="ORF">PVL29_018759</name>
</gene>
<feature type="region of interest" description="Disordered" evidence="1">
    <location>
        <begin position="39"/>
        <end position="77"/>
    </location>
</feature>
<name>A0AA38Z604_VITRO</name>